<feature type="transmembrane region" description="Helical" evidence="1">
    <location>
        <begin position="7"/>
        <end position="25"/>
    </location>
</feature>
<evidence type="ECO:0000256" key="1">
    <source>
        <dbReference type="SAM" id="Phobius"/>
    </source>
</evidence>
<keyword evidence="1" id="KW-1133">Transmembrane helix</keyword>
<proteinExistence type="predicted"/>
<evidence type="ECO:0000313" key="3">
    <source>
        <dbReference type="Proteomes" id="UP001198402"/>
    </source>
</evidence>
<dbReference type="EMBL" id="JAIUJS010000011">
    <property type="protein sequence ID" value="MCA0154413.1"/>
    <property type="molecule type" value="Genomic_DNA"/>
</dbReference>
<gene>
    <name evidence="2" type="ORF">LBV24_14375</name>
</gene>
<reference evidence="3" key="1">
    <citation type="submission" date="2023-07" db="EMBL/GenBank/DDBJ databases">
        <authorList>
            <person name="Yue Y."/>
        </authorList>
    </citation>
    <scope>NUCLEOTIDE SEQUENCE [LARGE SCALE GENOMIC DNA]</scope>
    <source>
        <strain evidence="3">2Y89</strain>
    </source>
</reference>
<dbReference type="Proteomes" id="UP001198402">
    <property type="component" value="Unassembled WGS sequence"/>
</dbReference>
<protein>
    <submittedName>
        <fullName evidence="2">Uncharacterized protein</fullName>
    </submittedName>
</protein>
<keyword evidence="1" id="KW-0812">Transmembrane</keyword>
<dbReference type="Pfam" id="PF19578">
    <property type="entry name" value="DUF6090"/>
    <property type="match status" value="1"/>
</dbReference>
<dbReference type="RefSeq" id="WP_224479359.1">
    <property type="nucleotide sequence ID" value="NZ_JAIUJS010000011.1"/>
</dbReference>
<organism evidence="2 3">
    <name type="scientific">Winogradskyella vincentii</name>
    <dbReference type="NCBI Taxonomy" id="2877122"/>
    <lineage>
        <taxon>Bacteria</taxon>
        <taxon>Pseudomonadati</taxon>
        <taxon>Bacteroidota</taxon>
        <taxon>Flavobacteriia</taxon>
        <taxon>Flavobacteriales</taxon>
        <taxon>Flavobacteriaceae</taxon>
        <taxon>Winogradskyella</taxon>
    </lineage>
</organism>
<dbReference type="InterPro" id="IPR045749">
    <property type="entry name" value="DUF6090"/>
</dbReference>
<keyword evidence="1" id="KW-0472">Membrane</keyword>
<keyword evidence="3" id="KW-1185">Reference proteome</keyword>
<sequence length="228" mass="26474">MGKYFKYAIGEIALVMIGILLALQINNWNEARKSSIKEATILNSLRSELMTSLKELKHDYEASQVFHQSTINIYDYIQTKPKLVDSMYSDFYKSVAFNYSFLKTSAYETLKSGNLDLIKSDSLRMLITDIYESGYQRIYKKIDTRRNAARLLFPYYQKHFRSILKGDSISGYKRLGIPNDYDALINDPEYETLIYEARAGRRGAEGELERTINAVENCINQINKYLKE</sequence>
<evidence type="ECO:0000313" key="2">
    <source>
        <dbReference type="EMBL" id="MCA0154413.1"/>
    </source>
</evidence>
<accession>A0ABS7Y3C0</accession>
<name>A0ABS7Y3C0_9FLAO</name>
<comment type="caution">
    <text evidence="2">The sequence shown here is derived from an EMBL/GenBank/DDBJ whole genome shotgun (WGS) entry which is preliminary data.</text>
</comment>